<feature type="compositionally biased region" description="Acidic residues" evidence="9">
    <location>
        <begin position="64"/>
        <end position="89"/>
    </location>
</feature>
<dbReference type="GO" id="GO:0008270">
    <property type="term" value="F:zinc ion binding"/>
    <property type="evidence" value="ECO:0007669"/>
    <property type="project" value="UniProtKB-KW"/>
</dbReference>
<feature type="compositionally biased region" description="Low complexity" evidence="9">
    <location>
        <begin position="527"/>
        <end position="543"/>
    </location>
</feature>
<proteinExistence type="evidence at transcript level"/>
<sequence>MLLYCDCVQRLARPPAWLPAAAAAAAAAAAVENVQQDTTEAAGCSGSGRRYLPFFAHLEKETTTDDADDEDEITEDEDEEEEEEEDEIDGNVPSVSPGLVLRFQQVSVIQRTPLFRPREPEAEKKREPPAAPPVRHEDDQDDDQVFNGSDEEEDQQVEPVQEAPIDYHVPRRPKSPRVSDDTSTLLPTQPPTPSARDASRRRPRDIEEAIDMRCVRPRLAHGSRGIRGDHHVTNAGNQPVDGDNGGGGGGGGYNNDGGNRSYQMGGGGGGSSGGGMSGFGGGGGAVGGGSDSGNGPGGNDNHLPYGDGSLPPLDGCGNEFDYTRLEQLGPLPSLNDVLPSMRSFHPSLYARLQEPPRYTNSDLDRPPGGGNGGGGGSGNTSSSDLEATLTSLTSLTNLNPYGSIVMQTTSSGSGGNGGSNNLNSLYGNYGQNNGPYNFMGGPNSGSVAAHTPNSNGGPSPCGGTQADLFELANDPDMCADDQNSFCPDVDQITGLQLTFPVESNVHNLIPDHQQLQQQQQDRLYGGNNSNNNNNNNQQQQQQQRGFSTSPNGGYPQTQQQRRGSPNDDGLNGLGNFSPSALLTPLSIDQSPLMDVQFGSSQMSPCSINSSTSPTPNAEHHNHQHNHHHHNHRSGGLSSSSSSSRTPAPPQAPHSSMSLDQSDNESVSNLQVRVSVLQQRDISMQLGLPNDAQLEFVNGGHGIKNPLVHDRVNSEGKDSTRDGSESDSSLQHHHHHHHHQQQQQQPQTQQRATKSKRGSSGGGSRSGASSICDGEQGSITGADPDDPSKFTCRLCSKSFTLQRLLNRHMKCHSDVKRYLCTFCGKGFNDTFDLKRHTRTHTGVRPYKCALCEKSFTQRCSLESHCLKVHGVAHQYQYKERRAKVYVCEECGHTTNEPEVHYVHLKENHPYSPALLKFYDKRHFKFTNNNFTNMLLQVRS</sequence>
<dbReference type="PANTHER" id="PTHR10032:SF271">
    <property type="entry name" value="RH12261P-RELATED"/>
    <property type="match status" value="1"/>
</dbReference>
<dbReference type="GO" id="GO:0051241">
    <property type="term" value="P:negative regulation of multicellular organismal process"/>
    <property type="evidence" value="ECO:0007669"/>
    <property type="project" value="UniProtKB-ARBA"/>
</dbReference>
<dbReference type="AlphaFoldDB" id="A0A4Y7LQL6"/>
<dbReference type="PROSITE" id="PS50157">
    <property type="entry name" value="ZINC_FINGER_C2H2_2"/>
    <property type="match status" value="3"/>
</dbReference>
<dbReference type="PANTHER" id="PTHR10032">
    <property type="entry name" value="ZINC FINGER PROTEIN WITH KRAB AND SCAN DOMAINS"/>
    <property type="match status" value="1"/>
</dbReference>
<keyword evidence="3" id="KW-0479">Metal-binding</keyword>
<feature type="compositionally biased region" description="Basic residues" evidence="9">
    <location>
        <begin position="730"/>
        <end position="739"/>
    </location>
</feature>
<accession>A0A4Y7LQL6</accession>
<evidence type="ECO:0000313" key="11">
    <source>
        <dbReference type="EMBL" id="SVE69659.1"/>
    </source>
</evidence>
<comment type="subcellular location">
    <subcellularLocation>
        <location evidence="1">Nucleus</location>
    </subcellularLocation>
</comment>
<dbReference type="EMBL" id="LR000040">
    <property type="protein sequence ID" value="SVE69659.1"/>
    <property type="molecule type" value="mRNA"/>
</dbReference>
<feature type="domain" description="C2H2-type" evidence="10">
    <location>
        <begin position="817"/>
        <end position="844"/>
    </location>
</feature>
<dbReference type="InterPro" id="IPR036236">
    <property type="entry name" value="Znf_C2H2_sf"/>
</dbReference>
<evidence type="ECO:0000259" key="10">
    <source>
        <dbReference type="PROSITE" id="PS50157"/>
    </source>
</evidence>
<feature type="compositionally biased region" description="Basic residues" evidence="9">
    <location>
        <begin position="621"/>
        <end position="632"/>
    </location>
</feature>
<protein>
    <submittedName>
        <fullName evidence="11">EOG090X020Y</fullName>
    </submittedName>
</protein>
<evidence type="ECO:0000256" key="4">
    <source>
        <dbReference type="ARBA" id="ARBA00022737"/>
    </source>
</evidence>
<dbReference type="SMART" id="SM00355">
    <property type="entry name" value="ZnF_C2H2"/>
    <property type="match status" value="4"/>
</dbReference>
<evidence type="ECO:0000256" key="5">
    <source>
        <dbReference type="ARBA" id="ARBA00022771"/>
    </source>
</evidence>
<evidence type="ECO:0000256" key="8">
    <source>
        <dbReference type="PROSITE-ProRule" id="PRU00042"/>
    </source>
</evidence>
<feature type="compositionally biased region" description="Gly residues" evidence="9">
    <location>
        <begin position="367"/>
        <end position="378"/>
    </location>
</feature>
<feature type="domain" description="C2H2-type" evidence="10">
    <location>
        <begin position="845"/>
        <end position="868"/>
    </location>
</feature>
<evidence type="ECO:0000256" key="1">
    <source>
        <dbReference type="ARBA" id="ARBA00004123"/>
    </source>
</evidence>
<keyword evidence="4" id="KW-0677">Repeat</keyword>
<feature type="region of interest" description="Disordered" evidence="9">
    <location>
        <begin position="355"/>
        <end position="384"/>
    </location>
</feature>
<evidence type="ECO:0000256" key="9">
    <source>
        <dbReference type="SAM" id="MobiDB-lite"/>
    </source>
</evidence>
<feature type="region of interest" description="Disordered" evidence="9">
    <location>
        <begin position="513"/>
        <end position="577"/>
    </location>
</feature>
<feature type="region of interest" description="Disordered" evidence="9">
    <location>
        <begin position="112"/>
        <end position="314"/>
    </location>
</feature>
<evidence type="ECO:0000256" key="7">
    <source>
        <dbReference type="ARBA" id="ARBA00023242"/>
    </source>
</evidence>
<dbReference type="PROSITE" id="PS00028">
    <property type="entry name" value="ZINC_FINGER_C2H2_1"/>
    <property type="match status" value="3"/>
</dbReference>
<feature type="compositionally biased region" description="Basic and acidic residues" evidence="9">
    <location>
        <begin position="116"/>
        <end position="138"/>
    </location>
</feature>
<dbReference type="GO" id="GO:0005634">
    <property type="term" value="C:nucleus"/>
    <property type="evidence" value="ECO:0007669"/>
    <property type="project" value="UniProtKB-SubCell"/>
</dbReference>
<feature type="compositionally biased region" description="Polar residues" evidence="9">
    <location>
        <begin position="652"/>
        <end position="666"/>
    </location>
</feature>
<evidence type="ECO:0000256" key="2">
    <source>
        <dbReference type="ARBA" id="ARBA00006991"/>
    </source>
</evidence>
<feature type="compositionally biased region" description="Low complexity" evidence="9">
    <location>
        <begin position="633"/>
        <end position="644"/>
    </location>
</feature>
<feature type="compositionally biased region" description="Acidic residues" evidence="9">
    <location>
        <begin position="139"/>
        <end position="156"/>
    </location>
</feature>
<keyword evidence="7" id="KW-0539">Nucleus</keyword>
<dbReference type="InterPro" id="IPR013087">
    <property type="entry name" value="Znf_C2H2_type"/>
</dbReference>
<dbReference type="Gene3D" id="3.30.160.60">
    <property type="entry name" value="Classic Zinc Finger"/>
    <property type="match status" value="2"/>
</dbReference>
<comment type="similarity">
    <text evidence="2">Belongs to the krueppel C2H2-type zinc-finger protein family.</text>
</comment>
<dbReference type="GO" id="GO:0045596">
    <property type="term" value="P:negative regulation of cell differentiation"/>
    <property type="evidence" value="ECO:0007669"/>
    <property type="project" value="UniProtKB-ARBA"/>
</dbReference>
<feature type="region of interest" description="Disordered" evidence="9">
    <location>
        <begin position="702"/>
        <end position="783"/>
    </location>
</feature>
<reference evidence="11" key="1">
    <citation type="submission" date="2018-08" db="EMBL/GenBank/DDBJ databases">
        <authorList>
            <person name="Cornetti L."/>
        </authorList>
    </citation>
    <scope>NUCLEOTIDE SEQUENCE</scope>
    <source>
        <strain evidence="11">FI-BAL1-1</strain>
    </source>
</reference>
<dbReference type="GO" id="GO:0009968">
    <property type="term" value="P:negative regulation of signal transduction"/>
    <property type="evidence" value="ECO:0007669"/>
    <property type="project" value="UniProtKB-ARBA"/>
</dbReference>
<evidence type="ECO:0000256" key="6">
    <source>
        <dbReference type="ARBA" id="ARBA00022833"/>
    </source>
</evidence>
<keyword evidence="6" id="KW-0862">Zinc</keyword>
<feature type="compositionally biased region" description="Low complexity" evidence="9">
    <location>
        <begin position="452"/>
        <end position="463"/>
    </location>
</feature>
<feature type="compositionally biased region" description="Gly residues" evidence="9">
    <location>
        <begin position="243"/>
        <end position="255"/>
    </location>
</feature>
<dbReference type="InterPro" id="IPR027756">
    <property type="entry name" value="Ovo-like"/>
</dbReference>
<feature type="compositionally biased region" description="Basic and acidic residues" evidence="9">
    <location>
        <begin position="197"/>
        <end position="214"/>
    </location>
</feature>
<dbReference type="GO" id="GO:0009913">
    <property type="term" value="P:epidermal cell differentiation"/>
    <property type="evidence" value="ECO:0007669"/>
    <property type="project" value="TreeGrafter"/>
</dbReference>
<name>A0A4Y7LQL6_9CRUS</name>
<evidence type="ECO:0000256" key="3">
    <source>
        <dbReference type="ARBA" id="ARBA00022723"/>
    </source>
</evidence>
<feature type="compositionally biased region" description="Polar residues" evidence="9">
    <location>
        <begin position="544"/>
        <end position="563"/>
    </location>
</feature>
<keyword evidence="5 8" id="KW-0863">Zinc-finger</keyword>
<dbReference type="GO" id="GO:0045892">
    <property type="term" value="P:negative regulation of DNA-templated transcription"/>
    <property type="evidence" value="ECO:0007669"/>
    <property type="project" value="UniProtKB-ARBA"/>
</dbReference>
<feature type="region of interest" description="Disordered" evidence="9">
    <location>
        <begin position="445"/>
        <end position="468"/>
    </location>
</feature>
<feature type="compositionally biased region" description="Gly residues" evidence="9">
    <location>
        <begin position="264"/>
        <end position="298"/>
    </location>
</feature>
<feature type="domain" description="C2H2-type" evidence="10">
    <location>
        <begin position="789"/>
        <end position="816"/>
    </location>
</feature>
<feature type="compositionally biased region" description="Polar residues" evidence="9">
    <location>
        <begin position="597"/>
        <end position="615"/>
    </location>
</feature>
<organism evidence="11">
    <name type="scientific">Eubosmina coregoni</name>
    <dbReference type="NCBI Taxonomy" id="186181"/>
    <lineage>
        <taxon>Eukaryota</taxon>
        <taxon>Metazoa</taxon>
        <taxon>Ecdysozoa</taxon>
        <taxon>Arthropoda</taxon>
        <taxon>Crustacea</taxon>
        <taxon>Branchiopoda</taxon>
        <taxon>Diplostraca</taxon>
        <taxon>Cladocera</taxon>
        <taxon>Anomopoda</taxon>
        <taxon>Bosminidae</taxon>
        <taxon>Eubosmina</taxon>
    </lineage>
</organism>
<dbReference type="FunFam" id="3.30.160.60:FF:000452">
    <property type="entry name" value="Transcription factor Ovo-like 2"/>
    <property type="match status" value="1"/>
</dbReference>
<feature type="compositionally biased region" description="Basic and acidic residues" evidence="9">
    <location>
        <begin position="706"/>
        <end position="723"/>
    </location>
</feature>
<feature type="region of interest" description="Disordered" evidence="9">
    <location>
        <begin position="60"/>
        <end position="97"/>
    </location>
</feature>
<dbReference type="FunFam" id="3.30.160.60:FF:001250">
    <property type="entry name" value="putative transcription factor ovo-like protein 3"/>
    <property type="match status" value="1"/>
</dbReference>
<dbReference type="SUPFAM" id="SSF57667">
    <property type="entry name" value="beta-beta-alpha zinc fingers"/>
    <property type="match status" value="2"/>
</dbReference>
<dbReference type="GO" id="GO:0000978">
    <property type="term" value="F:RNA polymerase II cis-regulatory region sequence-specific DNA binding"/>
    <property type="evidence" value="ECO:0007669"/>
    <property type="project" value="TreeGrafter"/>
</dbReference>
<feature type="region of interest" description="Disordered" evidence="9">
    <location>
        <begin position="596"/>
        <end position="666"/>
    </location>
</feature>
<gene>
    <name evidence="11" type="primary">EOG090X020Y</name>
</gene>
<dbReference type="GO" id="GO:0000981">
    <property type="term" value="F:DNA-binding transcription factor activity, RNA polymerase II-specific"/>
    <property type="evidence" value="ECO:0007669"/>
    <property type="project" value="TreeGrafter"/>
</dbReference>
<feature type="compositionally biased region" description="Low complexity" evidence="9">
    <location>
        <begin position="740"/>
        <end position="749"/>
    </location>
</feature>